<dbReference type="OrthoDB" id="517039at2"/>
<organism evidence="1 2">
    <name type="scientific">Acidithiobacillus ferrooxidans</name>
    <name type="common">Thiobacillus ferrooxidans</name>
    <dbReference type="NCBI Taxonomy" id="920"/>
    <lineage>
        <taxon>Bacteria</taxon>
        <taxon>Pseudomonadati</taxon>
        <taxon>Pseudomonadota</taxon>
        <taxon>Acidithiobacillia</taxon>
        <taxon>Acidithiobacillales</taxon>
        <taxon>Acidithiobacillaceae</taxon>
        <taxon>Acidithiobacillus</taxon>
    </lineage>
</organism>
<sequence length="74" mass="8071">MWDMIWNSAGLFLRGKLFRDTRLVLMLLTANSLLAAVVVVAGHFAGIPYLVDCLVAGALCGALQPFLFVNLKYA</sequence>
<evidence type="ECO:0000313" key="2">
    <source>
        <dbReference type="Proteomes" id="UP000248886"/>
    </source>
</evidence>
<comment type="caution">
    <text evidence="1">The sequence shown here is derived from an EMBL/GenBank/DDBJ whole genome shotgun (WGS) entry which is preliminary data.</text>
</comment>
<dbReference type="GeneID" id="65280057"/>
<evidence type="ECO:0000313" key="1">
    <source>
        <dbReference type="EMBL" id="PZD82221.1"/>
    </source>
</evidence>
<protein>
    <submittedName>
        <fullName evidence="1">Uncharacterized protein</fullName>
    </submittedName>
</protein>
<reference evidence="1 2" key="1">
    <citation type="submission" date="2018-06" db="EMBL/GenBank/DDBJ databases">
        <title>Draft sequence of Acidithiobacillus ferrooxidans CCM 4253.</title>
        <authorList>
            <person name="Moya-Beltran A."/>
            <person name="Castro M."/>
            <person name="Covarrubias P.C."/>
            <person name="Issotta F."/>
            <person name="Janiczek O."/>
            <person name="Mandl M."/>
            <person name="Kucera J."/>
            <person name="Quatrini R."/>
        </authorList>
    </citation>
    <scope>NUCLEOTIDE SEQUENCE [LARGE SCALE GENOMIC DNA]</scope>
    <source>
        <strain evidence="1 2">CCM 4253</strain>
    </source>
</reference>
<accession>A0A2W1KSD1</accession>
<dbReference type="AlphaFoldDB" id="A0A2W1KSD1"/>
<proteinExistence type="predicted"/>
<dbReference type="RefSeq" id="WP_009560835.1">
    <property type="nucleotide sequence ID" value="NZ_AP025160.1"/>
</dbReference>
<dbReference type="Proteomes" id="UP000248886">
    <property type="component" value="Unassembled WGS sequence"/>
</dbReference>
<gene>
    <name evidence="1" type="ORF">DN052_04100</name>
</gene>
<dbReference type="EMBL" id="QKQP01000001">
    <property type="protein sequence ID" value="PZD82221.1"/>
    <property type="molecule type" value="Genomic_DNA"/>
</dbReference>
<name>A0A2W1KSD1_ACIFR</name>